<keyword evidence="3" id="KW-0677">Repeat</keyword>
<dbReference type="OrthoDB" id="1717827at2759"/>
<keyword evidence="8" id="KW-1185">Reference proteome</keyword>
<evidence type="ECO:0000313" key="7">
    <source>
        <dbReference type="EMBL" id="EYU46819.1"/>
    </source>
</evidence>
<dbReference type="EMBL" id="KI630171">
    <property type="protein sequence ID" value="EYU46819.1"/>
    <property type="molecule type" value="Genomic_DNA"/>
</dbReference>
<evidence type="ECO:0008006" key="9">
    <source>
        <dbReference type="Google" id="ProtNLM"/>
    </source>
</evidence>
<dbReference type="InterPro" id="IPR011990">
    <property type="entry name" value="TPR-like_helical_dom_sf"/>
</dbReference>
<dbReference type="Pfam" id="PF13041">
    <property type="entry name" value="PPR_2"/>
    <property type="match status" value="1"/>
</dbReference>
<evidence type="ECO:0000256" key="5">
    <source>
        <dbReference type="ARBA" id="ARBA00023128"/>
    </source>
</evidence>
<dbReference type="InterPro" id="IPR002885">
    <property type="entry name" value="PPR_rpt"/>
</dbReference>
<comment type="subcellular location">
    <subcellularLocation>
        <location evidence="1">Mitochondrion</location>
    </subcellularLocation>
</comment>
<dbReference type="PROSITE" id="PS51375">
    <property type="entry name" value="PPR"/>
    <property type="match status" value="3"/>
</dbReference>
<proteinExistence type="inferred from homology"/>
<dbReference type="GO" id="GO:0003729">
    <property type="term" value="F:mRNA binding"/>
    <property type="evidence" value="ECO:0007669"/>
    <property type="project" value="UniProtKB-ARBA"/>
</dbReference>
<feature type="repeat" description="PPR" evidence="6">
    <location>
        <begin position="136"/>
        <end position="170"/>
    </location>
</feature>
<dbReference type="Pfam" id="PF01535">
    <property type="entry name" value="PPR"/>
    <property type="match status" value="2"/>
</dbReference>
<dbReference type="PANTHER" id="PTHR45717">
    <property type="entry name" value="OS12G0527900 PROTEIN"/>
    <property type="match status" value="1"/>
</dbReference>
<evidence type="ECO:0000256" key="3">
    <source>
        <dbReference type="ARBA" id="ARBA00022737"/>
    </source>
</evidence>
<feature type="repeat" description="PPR" evidence="6">
    <location>
        <begin position="171"/>
        <end position="205"/>
    </location>
</feature>
<dbReference type="eggNOG" id="KOG4197">
    <property type="taxonomic scope" value="Eukaryota"/>
</dbReference>
<feature type="repeat" description="PPR" evidence="6">
    <location>
        <begin position="206"/>
        <end position="240"/>
    </location>
</feature>
<organism evidence="7 8">
    <name type="scientific">Erythranthe guttata</name>
    <name type="common">Yellow monkey flower</name>
    <name type="synonym">Mimulus guttatus</name>
    <dbReference type="NCBI Taxonomy" id="4155"/>
    <lineage>
        <taxon>Eukaryota</taxon>
        <taxon>Viridiplantae</taxon>
        <taxon>Streptophyta</taxon>
        <taxon>Embryophyta</taxon>
        <taxon>Tracheophyta</taxon>
        <taxon>Spermatophyta</taxon>
        <taxon>Magnoliopsida</taxon>
        <taxon>eudicotyledons</taxon>
        <taxon>Gunneridae</taxon>
        <taxon>Pentapetalae</taxon>
        <taxon>asterids</taxon>
        <taxon>lamiids</taxon>
        <taxon>Lamiales</taxon>
        <taxon>Phrymaceae</taxon>
        <taxon>Erythranthe</taxon>
    </lineage>
</organism>
<dbReference type="KEGG" id="egt:105955106"/>
<evidence type="ECO:0000256" key="1">
    <source>
        <dbReference type="ARBA" id="ARBA00004173"/>
    </source>
</evidence>
<evidence type="ECO:0000256" key="2">
    <source>
        <dbReference type="ARBA" id="ARBA00007626"/>
    </source>
</evidence>
<dbReference type="PANTHER" id="PTHR45717:SF8">
    <property type="entry name" value="OS01G0301000 PROTEIN"/>
    <property type="match status" value="1"/>
</dbReference>
<dbReference type="Proteomes" id="UP000030748">
    <property type="component" value="Unassembled WGS sequence"/>
</dbReference>
<accession>A0A022S388</accession>
<sequence>MANLSRRFAPGSSALVREFSTAVKAEASAAATAGQEDRLYRRLSALGNKKGTVASTINEYIREGRSVSKFELEACIKQLRKYKRFNHALEIMDWMDVRKFNFGHKDYAVRLDLIAKAQGIAAAENYFSGLSPSVKVHCTYGSLLNCYCTEKMTDKALDLFATMVKENMVSTPLPLNNLMSLYIRLGQPEKVPILAEEMKKRNIQPDTFSYNLLMNSYSLLNDIEGAERVFEEMKRENAKQCNWTTYSNLAILYTRVGYKEKAALALQNLEKEMRPNDREAYHFLITLYAGISDLHNVHRIWKALKSTMRVVTNNSYIIMLQSLRNLEDIKGVKKCFEEWELGCSNYDVRLANTAIGAYLTQGMLEEAESTLQNAVSRSRGPFFTAWEMFVIFFLKKNQIKQALEIMDIATSRVREGEWRPKSDTTEKFLDYFKKEGDVDGAEEFYKLMKRINCIDRDLLKMLLQTYVAAGKTQLDMRARIEEDGIKTNKELEDLLATVCPE</sequence>
<evidence type="ECO:0000256" key="6">
    <source>
        <dbReference type="PROSITE-ProRule" id="PRU00708"/>
    </source>
</evidence>
<dbReference type="STRING" id="4155.A0A022S388"/>
<dbReference type="OMA" id="LFLEHYM"/>
<dbReference type="AlphaFoldDB" id="A0A022S388"/>
<dbReference type="NCBIfam" id="TIGR00756">
    <property type="entry name" value="PPR"/>
    <property type="match status" value="2"/>
</dbReference>
<dbReference type="PhylomeDB" id="A0A022S388"/>
<reference evidence="7 8" key="1">
    <citation type="journal article" date="2013" name="Proc. Natl. Acad. Sci. U.S.A.">
        <title>Fine-scale variation in meiotic recombination in Mimulus inferred from population shotgun sequencing.</title>
        <authorList>
            <person name="Hellsten U."/>
            <person name="Wright K.M."/>
            <person name="Jenkins J."/>
            <person name="Shu S."/>
            <person name="Yuan Y."/>
            <person name="Wessler S.R."/>
            <person name="Schmutz J."/>
            <person name="Willis J.H."/>
            <person name="Rokhsar D.S."/>
        </authorList>
    </citation>
    <scope>NUCLEOTIDE SEQUENCE [LARGE SCALE GENOMIC DNA]</scope>
    <source>
        <strain evidence="8">cv. DUN x IM62</strain>
    </source>
</reference>
<keyword evidence="5" id="KW-0496">Mitochondrion</keyword>
<dbReference type="FunFam" id="1.25.40.10:FF:000385">
    <property type="entry name" value="Pentatricopeptide repeat-containing protein mitochondrial"/>
    <property type="match status" value="1"/>
</dbReference>
<dbReference type="Gene3D" id="1.25.40.10">
    <property type="entry name" value="Tetratricopeptide repeat domain"/>
    <property type="match status" value="2"/>
</dbReference>
<name>A0A022S388_ERYGU</name>
<evidence type="ECO:0000313" key="8">
    <source>
        <dbReference type="Proteomes" id="UP000030748"/>
    </source>
</evidence>
<keyword evidence="4" id="KW-0809">Transit peptide</keyword>
<dbReference type="SUPFAM" id="SSF48452">
    <property type="entry name" value="TPR-like"/>
    <property type="match status" value="1"/>
</dbReference>
<protein>
    <recommendedName>
        <fullName evidence="9">Pentacotripeptide-repeat region of PRORP domain-containing protein</fullName>
    </recommendedName>
</protein>
<dbReference type="GO" id="GO:0005739">
    <property type="term" value="C:mitochondrion"/>
    <property type="evidence" value="ECO:0000318"/>
    <property type="project" value="GO_Central"/>
</dbReference>
<evidence type="ECO:0000256" key="4">
    <source>
        <dbReference type="ARBA" id="ARBA00022946"/>
    </source>
</evidence>
<gene>
    <name evidence="7" type="ORF">MIMGU_mgv1a004991mg</name>
</gene>
<comment type="similarity">
    <text evidence="2">Belongs to the PPR family. P subfamily.</text>
</comment>